<accession>A0A1Z4GQX6</accession>
<geneLocation type="plasmid" evidence="2">
    <name>Plasmid1 dna</name>
</geneLocation>
<evidence type="ECO:0000313" key="2">
    <source>
        <dbReference type="Proteomes" id="UP000218287"/>
    </source>
</evidence>
<keyword evidence="2" id="KW-1185">Reference proteome</keyword>
<keyword evidence="1" id="KW-0614">Plasmid</keyword>
<evidence type="ECO:0000313" key="1">
    <source>
        <dbReference type="EMBL" id="BAY19880.1"/>
    </source>
</evidence>
<dbReference type="Proteomes" id="UP000218287">
    <property type="component" value="Plasmid Plasmid1 dna"/>
</dbReference>
<dbReference type="AlphaFoldDB" id="A0A1Z4GQX6"/>
<dbReference type="OrthoDB" id="516873at2"/>
<name>A0A1Z4GQX6_9CYAN</name>
<reference evidence="1 2" key="1">
    <citation type="submission" date="2017-06" db="EMBL/GenBank/DDBJ databases">
        <title>Genome sequencing of cyanobaciteial culture collection at National Institute for Environmental Studies (NIES).</title>
        <authorList>
            <person name="Hirose Y."/>
            <person name="Shimura Y."/>
            <person name="Fujisawa T."/>
            <person name="Nakamura Y."/>
            <person name="Kawachi M."/>
        </authorList>
    </citation>
    <scope>NUCLEOTIDE SEQUENCE [LARGE SCALE GENOMIC DNA]</scope>
    <source>
        <strain evidence="1 2">NIES-21</strain>
        <plasmid evidence="2">Plasmid1 dna</plasmid>
    </source>
</reference>
<dbReference type="EMBL" id="AP018175">
    <property type="protein sequence ID" value="BAY19880.1"/>
    <property type="molecule type" value="Genomic_DNA"/>
</dbReference>
<organism evidence="1 2">
    <name type="scientific">Anabaenopsis circularis NIES-21</name>
    <dbReference type="NCBI Taxonomy" id="1085406"/>
    <lineage>
        <taxon>Bacteria</taxon>
        <taxon>Bacillati</taxon>
        <taxon>Cyanobacteriota</taxon>
        <taxon>Cyanophyceae</taxon>
        <taxon>Nostocales</taxon>
        <taxon>Nodulariaceae</taxon>
        <taxon>Anabaenopsis</taxon>
    </lineage>
</organism>
<sequence length="324" mass="38747">MYYPNDIEEICYEQNHIEKVWDEMKQVIPTYFQQYIDTESGHSIQESEIEKLAVKFGSTCKPKSKPKDTKRILERLLKESIKDYEKDRQRYQDILDLESLAEYKFDVSAFKNTILRNQIPIINKTLKNIHAKELDKFRAAFNTTQPGDLFKVIYNIVQLANKWHNEWYKEKEFEEVDTCDGLEYYELDKEAYIAYGVIGGGIKSHFIYKLFPEMYPNRSREAVWALYYLSSKKKFGCKEDSQFLMINAREGTTQQNYFYPYALFSFYAIRIYRQLKELYAKHGVSLPIEYRFVLVDSFLSFVARTHQSEIDDLKKKAESYHYEY</sequence>
<protein>
    <submittedName>
        <fullName evidence="1">Uncharacterized protein</fullName>
    </submittedName>
</protein>
<gene>
    <name evidence="1" type="ORF">NIES21_57500</name>
</gene>
<proteinExistence type="predicted"/>